<dbReference type="SUPFAM" id="SSF49723">
    <property type="entry name" value="Lipase/lipooxygenase domain (PLAT/LH2 domain)"/>
    <property type="match status" value="1"/>
</dbReference>
<dbReference type="CDD" id="cd00190">
    <property type="entry name" value="Tryp_SPc"/>
    <property type="match status" value="1"/>
</dbReference>
<keyword evidence="10" id="KW-1185">Reference proteome</keyword>
<dbReference type="InterPro" id="IPR001254">
    <property type="entry name" value="Trypsin_dom"/>
</dbReference>
<keyword evidence="3" id="KW-0720">Serine protease</keyword>
<feature type="domain" description="PLAT" evidence="7">
    <location>
        <begin position="297"/>
        <end position="414"/>
    </location>
</feature>
<evidence type="ECO:0000313" key="10">
    <source>
        <dbReference type="Proteomes" id="UP001159427"/>
    </source>
</evidence>
<keyword evidence="5" id="KW-1133">Transmembrane helix</keyword>
<keyword evidence="6" id="KW-0732">Signal</keyword>
<evidence type="ECO:0000256" key="3">
    <source>
        <dbReference type="ARBA" id="ARBA00022825"/>
    </source>
</evidence>
<dbReference type="EMBL" id="CALNXI010000431">
    <property type="protein sequence ID" value="CAH3027017.1"/>
    <property type="molecule type" value="Genomic_DNA"/>
</dbReference>
<keyword evidence="1" id="KW-0645">Protease</keyword>
<evidence type="ECO:0000256" key="1">
    <source>
        <dbReference type="ARBA" id="ARBA00022670"/>
    </source>
</evidence>
<dbReference type="PANTHER" id="PTHR24264:SF54">
    <property type="entry name" value="PEPTIDASE S1 DOMAIN-CONTAINING PROTEIN"/>
    <property type="match status" value="1"/>
</dbReference>
<protein>
    <submittedName>
        <fullName evidence="9">Uncharacterized protein</fullName>
    </submittedName>
</protein>
<gene>
    <name evidence="9" type="ORF">PEVE_00030490</name>
</gene>
<reference evidence="9 10" key="1">
    <citation type="submission" date="2022-05" db="EMBL/GenBank/DDBJ databases">
        <authorList>
            <consortium name="Genoscope - CEA"/>
            <person name="William W."/>
        </authorList>
    </citation>
    <scope>NUCLEOTIDE SEQUENCE [LARGE SCALE GENOMIC DNA]</scope>
</reference>
<evidence type="ECO:0000259" key="8">
    <source>
        <dbReference type="PROSITE" id="PS50240"/>
    </source>
</evidence>
<dbReference type="Gene3D" id="2.40.10.10">
    <property type="entry name" value="Trypsin-like serine proteases"/>
    <property type="match status" value="1"/>
</dbReference>
<feature type="chain" id="PRO_5045115458" evidence="6">
    <location>
        <begin position="21"/>
        <end position="681"/>
    </location>
</feature>
<evidence type="ECO:0000256" key="5">
    <source>
        <dbReference type="SAM" id="Phobius"/>
    </source>
</evidence>
<dbReference type="Pfam" id="PF01477">
    <property type="entry name" value="PLAT"/>
    <property type="match status" value="1"/>
</dbReference>
<dbReference type="Proteomes" id="UP001159427">
    <property type="component" value="Unassembled WGS sequence"/>
</dbReference>
<dbReference type="Gene3D" id="2.60.60.20">
    <property type="entry name" value="PLAT/LH2 domain"/>
    <property type="match status" value="1"/>
</dbReference>
<dbReference type="PROSITE" id="PS50240">
    <property type="entry name" value="TRYPSIN_DOM"/>
    <property type="match status" value="1"/>
</dbReference>
<accession>A0ABN8MBH3</accession>
<organism evidence="9 10">
    <name type="scientific">Porites evermanni</name>
    <dbReference type="NCBI Taxonomy" id="104178"/>
    <lineage>
        <taxon>Eukaryota</taxon>
        <taxon>Metazoa</taxon>
        <taxon>Cnidaria</taxon>
        <taxon>Anthozoa</taxon>
        <taxon>Hexacorallia</taxon>
        <taxon>Scleractinia</taxon>
        <taxon>Fungiina</taxon>
        <taxon>Poritidae</taxon>
        <taxon>Porites</taxon>
    </lineage>
</organism>
<feature type="transmembrane region" description="Helical" evidence="5">
    <location>
        <begin position="216"/>
        <end position="237"/>
    </location>
</feature>
<dbReference type="InterPro" id="IPR043504">
    <property type="entry name" value="Peptidase_S1_PA_chymotrypsin"/>
</dbReference>
<dbReference type="Pfam" id="PF00089">
    <property type="entry name" value="Trypsin"/>
    <property type="match status" value="1"/>
</dbReference>
<proteinExistence type="predicted"/>
<evidence type="ECO:0000256" key="6">
    <source>
        <dbReference type="SAM" id="SignalP"/>
    </source>
</evidence>
<sequence>MKTFVAPILSVFVLLSGVSGVRHGGDQANDTSPDISNEKCPLQLNTKLPGMNCSVPNDYFCGQITCSALFSHVDIKLTMKITQVDDSDWPSGYISAYISLSVRDNLTWSHSFLDGEKFKVPGFPLKVEGFEGADVFLQVSLKKENRAIYFKVDLHAIWSNLTTEKTYSTTIFAGKTPDDPMLTIAVCRFRPFDGKSDDHERPFHKRFQAFPTFSKVLIAMAVFALVFFLIVIASFYYCKKKKVTAGQVNPSKPPSYEEATSIKTKIWQYHGGDFSVIGNFAMTRVTDYNLMPRCDFKNYEVQVTTGNSLGAGTDAKVYIKIFGAKESTAEHELEAIHKDPFERGKKDTFYLRNTADVGTITAIAIKRDESGWFPKWQLARVLVKATNSRKWSLFDYNGWTKPNVWFTIKVTCEPGFRKNQASGICEGPVCGSRPSTRLSAGSVAPQGAWPWQAMLRFTLHDRPMFCGGSLILPQWVLTTAYCVYGKKASNVFVRLGAHYREKTIGTEQDIRVEKIFIHPKYHVPNLFSNDLALLKLSQPASLSNGTSLVCLPNKEVPLPTNQSCWITGWGYLDIVSGALPEKLKQAQIPLVSRSTCSTDHPTRIIDESMLCAGSNITRASGCQDDTGGPLVREFRGKWYLEGAFSWGANCDPQKPYKHQMYSNIRYLRDWIDNTIADNQYA</sequence>
<dbReference type="InterPro" id="IPR009003">
    <property type="entry name" value="Peptidase_S1_PA"/>
</dbReference>
<dbReference type="PRINTS" id="PR00722">
    <property type="entry name" value="CHYMOTRYPSIN"/>
</dbReference>
<comment type="caution">
    <text evidence="9">The sequence shown here is derived from an EMBL/GenBank/DDBJ whole genome shotgun (WGS) entry which is preliminary data.</text>
</comment>
<dbReference type="InterPro" id="IPR036392">
    <property type="entry name" value="PLAT/LH2_dom_sf"/>
</dbReference>
<comment type="caution">
    <text evidence="4">Lacks conserved residue(s) required for the propagation of feature annotation.</text>
</comment>
<keyword evidence="2" id="KW-0378">Hydrolase</keyword>
<dbReference type="InterPro" id="IPR001314">
    <property type="entry name" value="Peptidase_S1A"/>
</dbReference>
<evidence type="ECO:0000313" key="9">
    <source>
        <dbReference type="EMBL" id="CAH3027017.1"/>
    </source>
</evidence>
<keyword evidence="5" id="KW-0472">Membrane</keyword>
<feature type="signal peptide" evidence="6">
    <location>
        <begin position="1"/>
        <end position="20"/>
    </location>
</feature>
<dbReference type="PROSITE" id="PS50095">
    <property type="entry name" value="PLAT"/>
    <property type="match status" value="1"/>
</dbReference>
<dbReference type="SMART" id="SM00020">
    <property type="entry name" value="Tryp_SPc"/>
    <property type="match status" value="1"/>
</dbReference>
<evidence type="ECO:0000256" key="2">
    <source>
        <dbReference type="ARBA" id="ARBA00022801"/>
    </source>
</evidence>
<evidence type="ECO:0000256" key="4">
    <source>
        <dbReference type="PROSITE-ProRule" id="PRU00152"/>
    </source>
</evidence>
<dbReference type="PANTHER" id="PTHR24264">
    <property type="entry name" value="TRYPSIN-RELATED"/>
    <property type="match status" value="1"/>
</dbReference>
<dbReference type="InterPro" id="IPR050127">
    <property type="entry name" value="Serine_Proteases_S1"/>
</dbReference>
<dbReference type="InterPro" id="IPR001024">
    <property type="entry name" value="PLAT/LH2_dom"/>
</dbReference>
<keyword evidence="5" id="KW-0812">Transmembrane</keyword>
<dbReference type="SUPFAM" id="SSF50494">
    <property type="entry name" value="Trypsin-like serine proteases"/>
    <property type="match status" value="1"/>
</dbReference>
<evidence type="ECO:0000259" key="7">
    <source>
        <dbReference type="PROSITE" id="PS50095"/>
    </source>
</evidence>
<name>A0ABN8MBH3_9CNID</name>
<feature type="domain" description="Peptidase S1" evidence="8">
    <location>
        <begin position="438"/>
        <end position="676"/>
    </location>
</feature>
<dbReference type="SMART" id="SM00308">
    <property type="entry name" value="LH2"/>
    <property type="match status" value="1"/>
</dbReference>